<dbReference type="EMBL" id="RWJI01000001">
    <property type="protein sequence ID" value="RRQ52046.1"/>
    <property type="molecule type" value="Genomic_DNA"/>
</dbReference>
<feature type="region of interest" description="Disordered" evidence="1">
    <location>
        <begin position="1"/>
        <end position="20"/>
    </location>
</feature>
<organism evidence="2 3">
    <name type="scientific">Sphingorhabdus wooponensis</name>
    <dbReference type="NCBI Taxonomy" id="940136"/>
    <lineage>
        <taxon>Bacteria</taxon>
        <taxon>Pseudomonadati</taxon>
        <taxon>Pseudomonadota</taxon>
        <taxon>Alphaproteobacteria</taxon>
        <taxon>Sphingomonadales</taxon>
        <taxon>Sphingomonadaceae</taxon>
        <taxon>Sphingorhabdus</taxon>
    </lineage>
</organism>
<sequence length="76" mass="8526">MMLPYRSKQRQARNSQEQPANICAQIRAANVTNGLHAALRSYCVKVKPMLANTEQSDDADDGDQNSSNDYHIYPQS</sequence>
<dbReference type="Proteomes" id="UP000268553">
    <property type="component" value="Unassembled WGS sequence"/>
</dbReference>
<evidence type="ECO:0000313" key="2">
    <source>
        <dbReference type="EMBL" id="RRQ52046.1"/>
    </source>
</evidence>
<feature type="region of interest" description="Disordered" evidence="1">
    <location>
        <begin position="53"/>
        <end position="76"/>
    </location>
</feature>
<reference evidence="2 3" key="1">
    <citation type="submission" date="2018-12" db="EMBL/GenBank/DDBJ databases">
        <authorList>
            <person name="Kim S.-J."/>
            <person name="Jung G.-Y."/>
        </authorList>
    </citation>
    <scope>NUCLEOTIDE SEQUENCE [LARGE SCALE GENOMIC DNA]</scope>
    <source>
        <strain evidence="2 3">03SU3-P</strain>
    </source>
</reference>
<protein>
    <submittedName>
        <fullName evidence="2">Uncharacterized protein</fullName>
    </submittedName>
</protein>
<name>A0A3R8R805_9SPHN</name>
<gene>
    <name evidence="2" type="ORF">D7D48_04015</name>
</gene>
<dbReference type="RefSeq" id="WP_125230062.1">
    <property type="nucleotide sequence ID" value="NZ_RWJI01000001.1"/>
</dbReference>
<accession>A0A3R8R805</accession>
<evidence type="ECO:0000256" key="1">
    <source>
        <dbReference type="SAM" id="MobiDB-lite"/>
    </source>
</evidence>
<evidence type="ECO:0000313" key="3">
    <source>
        <dbReference type="Proteomes" id="UP000268553"/>
    </source>
</evidence>
<dbReference type="AlphaFoldDB" id="A0A3R8R805"/>
<comment type="caution">
    <text evidence="2">The sequence shown here is derived from an EMBL/GenBank/DDBJ whole genome shotgun (WGS) entry which is preliminary data.</text>
</comment>
<proteinExistence type="predicted"/>
<keyword evidence="3" id="KW-1185">Reference proteome</keyword>
<feature type="compositionally biased region" description="Polar residues" evidence="1">
    <location>
        <begin position="64"/>
        <end position="76"/>
    </location>
</feature>